<dbReference type="OMA" id="NAWWIAK"/>
<keyword evidence="8" id="KW-1185">Reference proteome</keyword>
<dbReference type="Proteomes" id="UP000268014">
    <property type="component" value="Unassembled WGS sequence"/>
</dbReference>
<keyword evidence="2 5" id="KW-0812">Transmembrane</keyword>
<keyword evidence="3 5" id="KW-1133">Transmembrane helix</keyword>
<dbReference type="InterPro" id="IPR017452">
    <property type="entry name" value="GPCR_Rhodpsn_7TM"/>
</dbReference>
<evidence type="ECO:0000256" key="1">
    <source>
        <dbReference type="ARBA" id="ARBA00004370"/>
    </source>
</evidence>
<dbReference type="GO" id="GO:0016020">
    <property type="term" value="C:membrane"/>
    <property type="evidence" value="ECO:0007669"/>
    <property type="project" value="UniProtKB-SubCell"/>
</dbReference>
<dbReference type="Gene3D" id="1.20.1070.10">
    <property type="entry name" value="Rhodopsin 7-helix transmembrane proteins"/>
    <property type="match status" value="1"/>
</dbReference>
<dbReference type="PANTHER" id="PTHR31748">
    <property type="entry name" value="SERPENTINE RECEPTOR, CLASS V"/>
    <property type="match status" value="1"/>
</dbReference>
<sequence length="327" mass="37768">MNSYDYTLPILVIFNSLVLFTYPLHVIFVISLFRNRGSNALGTPFHHLLLGVGISDLISATGYLLFQEPAWLGLAPRFYLENAWWIAKIVNICGIAVSNVPLYLHFFLAINRFTAIRLPARHYSLWKHPTAYRITCTVWIITILVSIPIVYPIEFQGYQMDNGRVKSVAFHFVHPFPTQMYTLYVMCLSVFILPTIILYVYLLSYSWFQKFVSNSKRHVQAIAIKSTIAAFFTSIGDVILLVVLGSQQVYWTLYQEDLMDPPTYWLAYKVGRDLHNIATPWAMLLLFKRLRRSIIKGTSSRNSNTPNVNFVPSRELNVRDRKSLEQN</sequence>
<name>A0A0N4X0U7_HAEPC</name>
<proteinExistence type="predicted"/>
<dbReference type="PROSITE" id="PS50262">
    <property type="entry name" value="G_PROTEIN_RECEP_F1_2"/>
    <property type="match status" value="1"/>
</dbReference>
<dbReference type="OrthoDB" id="5774217at2759"/>
<evidence type="ECO:0000256" key="4">
    <source>
        <dbReference type="ARBA" id="ARBA00023136"/>
    </source>
</evidence>
<evidence type="ECO:0000313" key="9">
    <source>
        <dbReference type="WBParaSite" id="HPLM_0001790701-mRNA-1"/>
    </source>
</evidence>
<reference evidence="7 8" key="2">
    <citation type="submission" date="2018-11" db="EMBL/GenBank/DDBJ databases">
        <authorList>
            <consortium name="Pathogen Informatics"/>
        </authorList>
    </citation>
    <scope>NUCLEOTIDE SEQUENCE [LARGE SCALE GENOMIC DNA]</scope>
    <source>
        <strain evidence="7 8">MHpl1</strain>
    </source>
</reference>
<feature type="transmembrane region" description="Helical" evidence="5">
    <location>
        <begin position="181"/>
        <end position="202"/>
    </location>
</feature>
<dbReference type="AlphaFoldDB" id="A0A0N4X0U7"/>
<dbReference type="WBParaSite" id="HPLM_0001790701-mRNA-1">
    <property type="protein sequence ID" value="HPLM_0001790701-mRNA-1"/>
    <property type="gene ID" value="HPLM_0001790701"/>
</dbReference>
<feature type="transmembrane region" description="Helical" evidence="5">
    <location>
        <begin position="6"/>
        <end position="33"/>
    </location>
</feature>
<dbReference type="InterPro" id="IPR019426">
    <property type="entry name" value="7TM_GPCR_serpentine_rcpt_Srv"/>
</dbReference>
<reference evidence="9" key="1">
    <citation type="submission" date="2017-02" db="UniProtKB">
        <authorList>
            <consortium name="WormBaseParasite"/>
        </authorList>
    </citation>
    <scope>IDENTIFICATION</scope>
</reference>
<protein>
    <submittedName>
        <fullName evidence="9">G_PROTEIN_RECEP_F1_2 domain-containing protein</fullName>
    </submittedName>
</protein>
<dbReference type="Pfam" id="PF10323">
    <property type="entry name" value="7TM_GPCR_Srv"/>
    <property type="match status" value="1"/>
</dbReference>
<evidence type="ECO:0000256" key="2">
    <source>
        <dbReference type="ARBA" id="ARBA00022692"/>
    </source>
</evidence>
<keyword evidence="4 5" id="KW-0472">Membrane</keyword>
<dbReference type="CDD" id="cd00637">
    <property type="entry name" value="7tm_classA_rhodopsin-like"/>
    <property type="match status" value="1"/>
</dbReference>
<feature type="transmembrane region" description="Helical" evidence="5">
    <location>
        <begin position="86"/>
        <end position="110"/>
    </location>
</feature>
<evidence type="ECO:0000256" key="3">
    <source>
        <dbReference type="ARBA" id="ARBA00022989"/>
    </source>
</evidence>
<gene>
    <name evidence="7" type="ORF">HPLM_LOCUS17899</name>
</gene>
<feature type="transmembrane region" description="Helical" evidence="5">
    <location>
        <begin position="45"/>
        <end position="66"/>
    </location>
</feature>
<dbReference type="EMBL" id="UZAF01020217">
    <property type="protein sequence ID" value="VDO67605.1"/>
    <property type="molecule type" value="Genomic_DNA"/>
</dbReference>
<comment type="subcellular location">
    <subcellularLocation>
        <location evidence="1">Membrane</location>
    </subcellularLocation>
</comment>
<evidence type="ECO:0000313" key="7">
    <source>
        <dbReference type="EMBL" id="VDO67605.1"/>
    </source>
</evidence>
<evidence type="ECO:0000259" key="6">
    <source>
        <dbReference type="PROSITE" id="PS50262"/>
    </source>
</evidence>
<feature type="transmembrane region" description="Helical" evidence="5">
    <location>
        <begin position="131"/>
        <end position="151"/>
    </location>
</feature>
<dbReference type="SUPFAM" id="SSF81321">
    <property type="entry name" value="Family A G protein-coupled receptor-like"/>
    <property type="match status" value="1"/>
</dbReference>
<accession>A0A0N4X0U7</accession>
<dbReference type="PANTHER" id="PTHR31748:SF1">
    <property type="entry name" value="SERPENTINE RECEPTOR, CLASS V"/>
    <property type="match status" value="1"/>
</dbReference>
<organism evidence="9">
    <name type="scientific">Haemonchus placei</name>
    <name type="common">Barber's pole worm</name>
    <dbReference type="NCBI Taxonomy" id="6290"/>
    <lineage>
        <taxon>Eukaryota</taxon>
        <taxon>Metazoa</taxon>
        <taxon>Ecdysozoa</taxon>
        <taxon>Nematoda</taxon>
        <taxon>Chromadorea</taxon>
        <taxon>Rhabditida</taxon>
        <taxon>Rhabditina</taxon>
        <taxon>Rhabditomorpha</taxon>
        <taxon>Strongyloidea</taxon>
        <taxon>Trichostrongylidae</taxon>
        <taxon>Haemonchus</taxon>
    </lineage>
</organism>
<evidence type="ECO:0000256" key="5">
    <source>
        <dbReference type="SAM" id="Phobius"/>
    </source>
</evidence>
<feature type="domain" description="G-protein coupled receptors family 1 profile" evidence="6">
    <location>
        <begin position="24"/>
        <end position="205"/>
    </location>
</feature>
<evidence type="ECO:0000313" key="8">
    <source>
        <dbReference type="Proteomes" id="UP000268014"/>
    </source>
</evidence>
<feature type="transmembrane region" description="Helical" evidence="5">
    <location>
        <begin position="222"/>
        <end position="245"/>
    </location>
</feature>